<dbReference type="NCBIfam" id="TIGR04398">
    <property type="entry name" value="SLAP_DUP"/>
    <property type="match status" value="1"/>
</dbReference>
<protein>
    <recommendedName>
        <fullName evidence="3">SLAP domain-containing protein</fullName>
    </recommendedName>
</protein>
<reference evidence="1" key="2">
    <citation type="submission" date="2020-09" db="EMBL/GenBank/DDBJ databases">
        <authorList>
            <person name="Sun Q."/>
            <person name="Zhou Y."/>
        </authorList>
    </citation>
    <scope>NUCLEOTIDE SEQUENCE</scope>
    <source>
        <strain evidence="1">CGMCC 1.12408</strain>
    </source>
</reference>
<dbReference type="InterPro" id="IPR030910">
    <property type="entry name" value="SLAP_dom"/>
</dbReference>
<evidence type="ECO:0000313" key="1">
    <source>
        <dbReference type="EMBL" id="GGA74719.1"/>
    </source>
</evidence>
<gene>
    <name evidence="1" type="ORF">GCM10008025_18090</name>
</gene>
<proteinExistence type="predicted"/>
<evidence type="ECO:0000313" key="2">
    <source>
        <dbReference type="Proteomes" id="UP000613512"/>
    </source>
</evidence>
<dbReference type="EMBL" id="BMEY01000007">
    <property type="protein sequence ID" value="GGA74719.1"/>
    <property type="molecule type" value="Genomic_DNA"/>
</dbReference>
<dbReference type="AlphaFoldDB" id="A0A916RWX2"/>
<comment type="caution">
    <text evidence="1">The sequence shown here is derived from an EMBL/GenBank/DDBJ whole genome shotgun (WGS) entry which is preliminary data.</text>
</comment>
<dbReference type="Proteomes" id="UP000613512">
    <property type="component" value="Unassembled WGS sequence"/>
</dbReference>
<evidence type="ECO:0008006" key="3">
    <source>
        <dbReference type="Google" id="ProtNLM"/>
    </source>
</evidence>
<reference evidence="1" key="1">
    <citation type="journal article" date="2014" name="Int. J. Syst. Evol. Microbiol.">
        <title>Complete genome sequence of Corynebacterium casei LMG S-19264T (=DSM 44701T), isolated from a smear-ripened cheese.</title>
        <authorList>
            <consortium name="US DOE Joint Genome Institute (JGI-PGF)"/>
            <person name="Walter F."/>
            <person name="Albersmeier A."/>
            <person name="Kalinowski J."/>
            <person name="Ruckert C."/>
        </authorList>
    </citation>
    <scope>NUCLEOTIDE SEQUENCE</scope>
    <source>
        <strain evidence="1">CGMCC 1.12408</strain>
    </source>
</reference>
<accession>A0A916RWX2</accession>
<organism evidence="1 2">
    <name type="scientific">Ornithinibacillus halotolerans</name>
    <dbReference type="NCBI Taxonomy" id="1274357"/>
    <lineage>
        <taxon>Bacteria</taxon>
        <taxon>Bacillati</taxon>
        <taxon>Bacillota</taxon>
        <taxon>Bacilli</taxon>
        <taxon>Bacillales</taxon>
        <taxon>Bacillaceae</taxon>
        <taxon>Ornithinibacillus</taxon>
    </lineage>
</organism>
<dbReference type="RefSeq" id="WP_188384360.1">
    <property type="nucleotide sequence ID" value="NZ_BMEY01000007.1"/>
</dbReference>
<keyword evidence="2" id="KW-1185">Reference proteome</keyword>
<sequence length="133" mass="15954">MHTLNYQTAWEKQISAKDKALVERKFEETILEEDTVQYTLIRKDRNYKNELLVLVLVHNTTDQDIMYKQKKLCLWHNDTLVAEHIFTLHNLTVKSNSSMPWTFIFPIGTYNLEEKIEIDHIFLRESIERKSEI</sequence>
<name>A0A916RWX2_9BACI</name>